<dbReference type="OrthoDB" id="1651838at2"/>
<evidence type="ECO:0000313" key="2">
    <source>
        <dbReference type="EMBL" id="KZS47481.1"/>
    </source>
</evidence>
<feature type="transmembrane region" description="Helical" evidence="1">
    <location>
        <begin position="54"/>
        <end position="74"/>
    </location>
</feature>
<feature type="transmembrane region" description="Helical" evidence="1">
    <location>
        <begin position="86"/>
        <end position="107"/>
    </location>
</feature>
<dbReference type="RefSeq" id="WP_063478868.1">
    <property type="nucleotide sequence ID" value="NZ_CP147845.1"/>
</dbReference>
<evidence type="ECO:0000313" key="3">
    <source>
        <dbReference type="Proteomes" id="UP000076796"/>
    </source>
</evidence>
<dbReference type="EMBL" id="LWMH01000001">
    <property type="protein sequence ID" value="KZS47481.1"/>
    <property type="molecule type" value="Genomic_DNA"/>
</dbReference>
<organism evidence="2 3">
    <name type="scientific">Paenibacillus glucanolyticus</name>
    <dbReference type="NCBI Taxonomy" id="59843"/>
    <lineage>
        <taxon>Bacteria</taxon>
        <taxon>Bacillati</taxon>
        <taxon>Bacillota</taxon>
        <taxon>Bacilli</taxon>
        <taxon>Bacillales</taxon>
        <taxon>Paenibacillaceae</taxon>
        <taxon>Paenibacillus</taxon>
    </lineage>
</organism>
<keyword evidence="1" id="KW-0472">Membrane</keyword>
<keyword evidence="3" id="KW-1185">Reference proteome</keyword>
<name>A0A162ELY2_9BACL</name>
<proteinExistence type="predicted"/>
<evidence type="ECO:0000256" key="1">
    <source>
        <dbReference type="SAM" id="Phobius"/>
    </source>
</evidence>
<reference evidence="2" key="1">
    <citation type="journal article" date="2016" name="Genome Announc.">
        <title>Draft genomes of two strains of Paenibacillus glucanolyticus with capability to degrade lignocellulose.</title>
        <authorList>
            <person name="Mathews S.L."/>
            <person name="Pawlak J."/>
            <person name="Grunden A.M."/>
        </authorList>
    </citation>
    <scope>NUCLEOTIDE SEQUENCE [LARGE SCALE GENOMIC DNA]</scope>
    <source>
        <strain evidence="2">SLM1</strain>
    </source>
</reference>
<dbReference type="STRING" id="59843.A3958_16260"/>
<gene>
    <name evidence="2" type="ORF">AWU65_16860</name>
</gene>
<keyword evidence="1" id="KW-1133">Transmembrane helix</keyword>
<comment type="caution">
    <text evidence="2">The sequence shown here is derived from an EMBL/GenBank/DDBJ whole genome shotgun (WGS) entry which is preliminary data.</text>
</comment>
<protein>
    <submittedName>
        <fullName evidence="2">Uncharacterized protein</fullName>
    </submittedName>
</protein>
<sequence length="251" mass="27734">MGGSLKQKLFKSRLTKIDYFIIVLAAIFFPLAIVLAAIRVLVTQRHNSCKGRNNRLFGWVLVLTFGVMEFLIMIGTMDDNDVDGLISSTIVLGIVILIPAIIMFVIANREDKKFSSLLQVYSNAIIRKRLVHIGQIAQDARVTPAHAARDITFMFEERMLPYGKIDNGMVSIPSLLNKSESPTQGEFVSRSGQRVQYTLGNDAAESVNSERTETQVGSVPKSVECPGCGARTVVTQLEKKECEYCGTMIVA</sequence>
<dbReference type="GeneID" id="97557099"/>
<dbReference type="AlphaFoldDB" id="A0A162ELY2"/>
<dbReference type="Proteomes" id="UP000076796">
    <property type="component" value="Unassembled WGS sequence"/>
</dbReference>
<keyword evidence="1" id="KW-0812">Transmembrane</keyword>
<feature type="transmembrane region" description="Helical" evidence="1">
    <location>
        <begin position="20"/>
        <end position="42"/>
    </location>
</feature>
<accession>A0A162ELY2</accession>